<dbReference type="GO" id="GO:0003755">
    <property type="term" value="F:peptidyl-prolyl cis-trans isomerase activity"/>
    <property type="evidence" value="ECO:0007669"/>
    <property type="project" value="InterPro"/>
</dbReference>
<name>A0A7S4KVK6_GUITH</name>
<gene>
    <name evidence="3" type="ORF">GTHE00462_LOCUS19127</name>
</gene>
<evidence type="ECO:0000313" key="3">
    <source>
        <dbReference type="EMBL" id="CAE2306905.1"/>
    </source>
</evidence>
<dbReference type="PROSITE" id="PS50072">
    <property type="entry name" value="CSA_PPIASE_2"/>
    <property type="match status" value="1"/>
</dbReference>
<accession>A0A7S4KVK6</accession>
<evidence type="ECO:0000256" key="1">
    <source>
        <dbReference type="SAM" id="MobiDB-lite"/>
    </source>
</evidence>
<feature type="domain" description="PPIase cyclophilin-type" evidence="2">
    <location>
        <begin position="152"/>
        <end position="326"/>
    </location>
</feature>
<protein>
    <recommendedName>
        <fullName evidence="2">PPIase cyclophilin-type domain-containing protein</fullName>
    </recommendedName>
</protein>
<dbReference type="AlphaFoldDB" id="A0A7S4KVK6"/>
<dbReference type="SUPFAM" id="SSF50891">
    <property type="entry name" value="Cyclophilin-like"/>
    <property type="match status" value="1"/>
</dbReference>
<dbReference type="PANTHER" id="PTHR11071">
    <property type="entry name" value="PEPTIDYL-PROLYL CIS-TRANS ISOMERASE"/>
    <property type="match status" value="1"/>
</dbReference>
<dbReference type="EMBL" id="HBKN01024505">
    <property type="protein sequence ID" value="CAE2306905.1"/>
    <property type="molecule type" value="Transcribed_RNA"/>
</dbReference>
<reference evidence="3" key="1">
    <citation type="submission" date="2021-01" db="EMBL/GenBank/DDBJ databases">
        <authorList>
            <person name="Corre E."/>
            <person name="Pelletier E."/>
            <person name="Niang G."/>
            <person name="Scheremetjew M."/>
            <person name="Finn R."/>
            <person name="Kale V."/>
            <person name="Holt S."/>
            <person name="Cochrane G."/>
            <person name="Meng A."/>
            <person name="Brown T."/>
            <person name="Cohen L."/>
        </authorList>
    </citation>
    <scope>NUCLEOTIDE SEQUENCE</scope>
    <source>
        <strain evidence="3">CCMP 2712</strain>
    </source>
</reference>
<organism evidence="3">
    <name type="scientific">Guillardia theta</name>
    <name type="common">Cryptophyte</name>
    <name type="synonym">Cryptomonas phi</name>
    <dbReference type="NCBI Taxonomy" id="55529"/>
    <lineage>
        <taxon>Eukaryota</taxon>
        <taxon>Cryptophyceae</taxon>
        <taxon>Pyrenomonadales</taxon>
        <taxon>Geminigeraceae</taxon>
        <taxon>Guillardia</taxon>
    </lineage>
</organism>
<evidence type="ECO:0000259" key="2">
    <source>
        <dbReference type="PROSITE" id="PS50072"/>
    </source>
</evidence>
<dbReference type="InterPro" id="IPR029000">
    <property type="entry name" value="Cyclophilin-like_dom_sf"/>
</dbReference>
<dbReference type="GO" id="GO:0006457">
    <property type="term" value="P:protein folding"/>
    <property type="evidence" value="ECO:0007669"/>
    <property type="project" value="TreeGrafter"/>
</dbReference>
<dbReference type="Gene3D" id="2.40.100.10">
    <property type="entry name" value="Cyclophilin-like"/>
    <property type="match status" value="1"/>
</dbReference>
<dbReference type="GO" id="GO:0005737">
    <property type="term" value="C:cytoplasm"/>
    <property type="evidence" value="ECO:0007669"/>
    <property type="project" value="TreeGrafter"/>
</dbReference>
<dbReference type="Pfam" id="PF00160">
    <property type="entry name" value="Pro_isomerase"/>
    <property type="match status" value="1"/>
</dbReference>
<proteinExistence type="predicted"/>
<dbReference type="GO" id="GO:0016018">
    <property type="term" value="F:cyclosporin A binding"/>
    <property type="evidence" value="ECO:0007669"/>
    <property type="project" value="TreeGrafter"/>
</dbReference>
<dbReference type="PRINTS" id="PR00153">
    <property type="entry name" value="CSAPPISMRASE"/>
</dbReference>
<dbReference type="InterPro" id="IPR002130">
    <property type="entry name" value="Cyclophilin-type_PPIase_dom"/>
</dbReference>
<sequence>MAASGAVVHGARRRCSASTSSTSSSSSSYPLRYASSSSSSSSSRSAFLVCMVLMSSLEGSLAFTGGTLPLLRHGNMPCTRERRHADIVTMNSDISETMGRRSMLGSILLISSFVASAGAGAKEGTATVDTSASIDLTTPEGNAKAQVTDKAYFDVSIGDSKNTSRIVIGLYGGIVPKTVENFKGLVKGSPGYGYKGTEFYRIVQGLQISAGDVLNNNGRSGKPAINDGEPFEQENFKIMHTAPGIVSMQNTLEKTVDSRFFISTRREIDMGYSKIFDNKYVAFGKVIEGLDVIEKLDSLETKSGLFDKGVNSGKPKEKVVIQDCGLL</sequence>
<dbReference type="PANTHER" id="PTHR11071:SF561">
    <property type="entry name" value="PEPTIDYL-PROLYL CIS-TRANS ISOMERASE D-RELATED"/>
    <property type="match status" value="1"/>
</dbReference>
<feature type="compositionally biased region" description="Low complexity" evidence="1">
    <location>
        <begin position="16"/>
        <end position="30"/>
    </location>
</feature>
<feature type="region of interest" description="Disordered" evidence="1">
    <location>
        <begin position="1"/>
        <end position="30"/>
    </location>
</feature>